<dbReference type="InterPro" id="IPR037493">
    <property type="entry name" value="ExoIII-like"/>
</dbReference>
<dbReference type="Gene3D" id="3.60.10.10">
    <property type="entry name" value="Endonuclease/exonuclease/phosphatase"/>
    <property type="match status" value="1"/>
</dbReference>
<dbReference type="GO" id="GO:0008311">
    <property type="term" value="F:double-stranded DNA 3'-5' DNA exonuclease activity"/>
    <property type="evidence" value="ECO:0007669"/>
    <property type="project" value="InterPro"/>
</dbReference>
<keyword evidence="10" id="KW-1185">Reference proteome</keyword>
<comment type="similarity">
    <text evidence="1">Belongs to the DNA repair enzymes AP/ExoA family.</text>
</comment>
<dbReference type="InterPro" id="IPR005135">
    <property type="entry name" value="Endo/exonuclease/phosphatase"/>
</dbReference>
<evidence type="ECO:0000256" key="3">
    <source>
        <dbReference type="ARBA" id="ARBA00022801"/>
    </source>
</evidence>
<keyword evidence="3" id="KW-0378">Hydrolase</keyword>
<dbReference type="GO" id="GO:0006281">
    <property type="term" value="P:DNA repair"/>
    <property type="evidence" value="ECO:0007669"/>
    <property type="project" value="InterPro"/>
</dbReference>
<evidence type="ECO:0000256" key="6">
    <source>
        <dbReference type="PIRSR" id="PIRSR604808-2"/>
    </source>
</evidence>
<evidence type="ECO:0000313" key="10">
    <source>
        <dbReference type="Proteomes" id="UP000293036"/>
    </source>
</evidence>
<dbReference type="EMBL" id="SJDT01000003">
    <property type="protein sequence ID" value="TBW22274.1"/>
    <property type="molecule type" value="Genomic_DNA"/>
</dbReference>
<accession>A0A4Q9V0V6</accession>
<dbReference type="PANTHER" id="PTHR43250">
    <property type="entry name" value="EXODEOXYRIBONUCLEASE III"/>
    <property type="match status" value="1"/>
</dbReference>
<dbReference type="Proteomes" id="UP000293036">
    <property type="component" value="Unassembled WGS sequence"/>
</dbReference>
<feature type="binding site" evidence="6">
    <location>
        <position position="263"/>
    </location>
    <ligand>
        <name>Mg(2+)</name>
        <dbReference type="ChEBI" id="CHEBI:18420"/>
        <label>1</label>
    </ligand>
</feature>
<organism evidence="9 10">
    <name type="scientific">Arcanobacterium bovis</name>
    <dbReference type="NCBI Taxonomy" id="2529275"/>
    <lineage>
        <taxon>Bacteria</taxon>
        <taxon>Bacillati</taxon>
        <taxon>Actinomycetota</taxon>
        <taxon>Actinomycetes</taxon>
        <taxon>Actinomycetales</taxon>
        <taxon>Actinomycetaceae</taxon>
        <taxon>Arcanobacterium</taxon>
    </lineage>
</organism>
<dbReference type="Pfam" id="PF03372">
    <property type="entry name" value="Exo_endo_phos"/>
    <property type="match status" value="1"/>
</dbReference>
<proteinExistence type="inferred from homology"/>
<keyword evidence="2 6" id="KW-0479">Metal-binding</keyword>
<feature type="active site" evidence="5">
    <location>
        <position position="117"/>
    </location>
</feature>
<feature type="active site" description="Proton donor/acceptor" evidence="5">
    <location>
        <position position="160"/>
    </location>
</feature>
<dbReference type="NCBIfam" id="TIGR00633">
    <property type="entry name" value="xth"/>
    <property type="match status" value="1"/>
</dbReference>
<evidence type="ECO:0000313" key="9">
    <source>
        <dbReference type="EMBL" id="TBW22274.1"/>
    </source>
</evidence>
<dbReference type="InterPro" id="IPR036691">
    <property type="entry name" value="Endo/exonu/phosph_ase_sf"/>
</dbReference>
<dbReference type="GO" id="GO:0046872">
    <property type="term" value="F:metal ion binding"/>
    <property type="evidence" value="ECO:0007669"/>
    <property type="project" value="UniProtKB-KW"/>
</dbReference>
<feature type="site" description="Important for catalytic activity" evidence="7">
    <location>
        <position position="234"/>
    </location>
</feature>
<evidence type="ECO:0000256" key="2">
    <source>
        <dbReference type="ARBA" id="ARBA00022723"/>
    </source>
</evidence>
<feature type="binding site" evidence="6">
    <location>
        <position position="7"/>
    </location>
    <ligand>
        <name>Mg(2+)</name>
        <dbReference type="ChEBI" id="CHEBI:18420"/>
        <label>1</label>
    </ligand>
</feature>
<dbReference type="OrthoDB" id="9803914at2"/>
<feature type="active site" description="Proton acceptor" evidence="5">
    <location>
        <position position="264"/>
    </location>
</feature>
<evidence type="ECO:0000256" key="1">
    <source>
        <dbReference type="ARBA" id="ARBA00007092"/>
    </source>
</evidence>
<comment type="cofactor">
    <cofactor evidence="6">
        <name>Mg(2+)</name>
        <dbReference type="ChEBI" id="CHEBI:18420"/>
    </cofactor>
    <cofactor evidence="6">
        <name>Mn(2+)</name>
        <dbReference type="ChEBI" id="CHEBI:29035"/>
    </cofactor>
    <text evidence="6">Probably binds two magnesium or manganese ions per subunit.</text>
</comment>
<evidence type="ECO:0000256" key="7">
    <source>
        <dbReference type="PIRSR" id="PIRSR604808-3"/>
    </source>
</evidence>
<feature type="site" description="Transition state stabilizer" evidence="7">
    <location>
        <position position="162"/>
    </location>
</feature>
<gene>
    <name evidence="9" type="ORF">EZJ44_04820</name>
</gene>
<keyword evidence="6" id="KW-0464">Manganese</keyword>
<comment type="caution">
    <text evidence="9">The sequence shown here is derived from an EMBL/GenBank/DDBJ whole genome shotgun (WGS) entry which is preliminary data.</text>
</comment>
<sequence length="274" mass="30892">MLIATCNVNGLRAAVRKGMPQWLSDVQPDVLLLQEVRAPEELVPDLLGGQYAVYQQASLLAGRAGVAVAVKNTVEVSAVRLGIAEGLDDGAMELPVDTGRWVEVDIPQFNTTFISAYLHSGVADKPEKMEAKYAHLDRVTARLEQLKQSRELAHVLVGGDFNIVHTERDIKNWKPNHNKTAGVLDPEIAYLDRWFGELGYVDTQRALVGDEQGPYTWWSQRGRAFDNNVGWRIDYQMTNPELADCAQWQRVDRAQGRDQRWSDHAPLIIEYREN</sequence>
<dbReference type="InterPro" id="IPR004808">
    <property type="entry name" value="AP_endonuc_1"/>
</dbReference>
<keyword evidence="4 6" id="KW-0460">Magnesium</keyword>
<feature type="binding site" evidence="6">
    <location>
        <position position="160"/>
    </location>
    <ligand>
        <name>Mg(2+)</name>
        <dbReference type="ChEBI" id="CHEBI:18420"/>
        <label>1</label>
    </ligand>
</feature>
<feature type="binding site" evidence="6">
    <location>
        <position position="264"/>
    </location>
    <ligand>
        <name>Mg(2+)</name>
        <dbReference type="ChEBI" id="CHEBI:18420"/>
        <label>1</label>
    </ligand>
</feature>
<feature type="binding site" evidence="6">
    <location>
        <position position="162"/>
    </location>
    <ligand>
        <name>Mg(2+)</name>
        <dbReference type="ChEBI" id="CHEBI:18420"/>
        <label>1</label>
    </ligand>
</feature>
<evidence type="ECO:0000256" key="4">
    <source>
        <dbReference type="ARBA" id="ARBA00022842"/>
    </source>
</evidence>
<dbReference type="AlphaFoldDB" id="A0A4Q9V0V6"/>
<evidence type="ECO:0000256" key="5">
    <source>
        <dbReference type="PIRSR" id="PIRSR604808-1"/>
    </source>
</evidence>
<protein>
    <submittedName>
        <fullName evidence="9">Exodeoxyribonuclease III</fullName>
    </submittedName>
</protein>
<dbReference type="PROSITE" id="PS51435">
    <property type="entry name" value="AP_NUCLEASE_F1_4"/>
    <property type="match status" value="1"/>
</dbReference>
<feature type="domain" description="Endonuclease/exonuclease/phosphatase" evidence="8">
    <location>
        <begin position="4"/>
        <end position="264"/>
    </location>
</feature>
<dbReference type="RefSeq" id="WP_131280772.1">
    <property type="nucleotide sequence ID" value="NZ_JBHSLR010000009.1"/>
</dbReference>
<name>A0A4Q9V0V6_9ACTO</name>
<dbReference type="SUPFAM" id="SSF56219">
    <property type="entry name" value="DNase I-like"/>
    <property type="match status" value="1"/>
</dbReference>
<feature type="site" description="Interaction with DNA substrate" evidence="7">
    <location>
        <position position="264"/>
    </location>
</feature>
<reference evidence="9 10" key="1">
    <citation type="submission" date="2019-02" db="EMBL/GenBank/DDBJ databases">
        <title>Arcanobacterium bovis sp. nov., isolated from the milk of a cow with mastitis.</title>
        <authorList>
            <person name="Sammra O."/>
            <person name="Foster G."/>
            <person name="Hassan A."/>
            <person name="Alssahen M."/>
            <person name="Laemmler C."/>
            <person name="Borowiak M."/>
            <person name="Malorny B."/>
            <person name="Abdulmawjood A."/>
        </authorList>
    </citation>
    <scope>NUCLEOTIDE SEQUENCE [LARGE SCALE GENOMIC DNA]</scope>
    <source>
        <strain evidence="9 10">C605018/01/1</strain>
    </source>
</reference>
<evidence type="ECO:0000259" key="8">
    <source>
        <dbReference type="Pfam" id="PF03372"/>
    </source>
</evidence>
<feature type="binding site" evidence="6">
    <location>
        <position position="35"/>
    </location>
    <ligand>
        <name>Mg(2+)</name>
        <dbReference type="ChEBI" id="CHEBI:18420"/>
        <label>1</label>
    </ligand>
</feature>
<dbReference type="PANTHER" id="PTHR43250:SF2">
    <property type="entry name" value="EXODEOXYRIBONUCLEASE III"/>
    <property type="match status" value="1"/>
</dbReference>